<evidence type="ECO:0000313" key="3">
    <source>
        <dbReference type="Proteomes" id="UP000009320"/>
    </source>
</evidence>
<organism evidence="2 3">
    <name type="scientific">Lactobacillus hominis DSM 23910 = CRBIP 24.179</name>
    <dbReference type="NCBI Taxonomy" id="1423758"/>
    <lineage>
        <taxon>Bacteria</taxon>
        <taxon>Bacillati</taxon>
        <taxon>Bacillota</taxon>
        <taxon>Bacilli</taxon>
        <taxon>Lactobacillales</taxon>
        <taxon>Lactobacillaceae</taxon>
        <taxon>Lactobacillus</taxon>
    </lineage>
</organism>
<sequence>MYAALLRQNLVLAVSEANLVFQRQKRLNEETYRCPSCNKRVMLVISQQKMPFFKHIHLITGQGEKQEHQQSKNLLCSALVANGFPAQVEIPLADQQLRADILVNSKLAFEIQCAPLSDEEYNHRHNLYEQIKIKDIWLVGKRHYLKGKLKKTQKIYFRYSKKWHWYYLEIDPQNLEIRLKYDVKLEAMTSKVAYLQKNFTLDENGIRNFFAFEPIFAIKNQFCDYQKQYKYLLKQIKERTKFGLQVAQLLYKANKTIDDLPVELFVTYRDPLQEPAIIKFLQK</sequence>
<name>I7L9V0_9LACO</name>
<accession>I7L9V0</accession>
<protein>
    <recommendedName>
        <fullName evidence="1">Competence protein CoiA nuclease-like domain-containing protein</fullName>
    </recommendedName>
</protein>
<dbReference type="OrthoDB" id="3784230at2"/>
<dbReference type="GeneID" id="82846938"/>
<evidence type="ECO:0000259" key="1">
    <source>
        <dbReference type="Pfam" id="PF06054"/>
    </source>
</evidence>
<dbReference type="Pfam" id="PF06054">
    <property type="entry name" value="CoiA_nuc"/>
    <property type="match status" value="1"/>
</dbReference>
<proteinExistence type="predicted"/>
<feature type="domain" description="Competence protein CoiA nuclease-like" evidence="1">
    <location>
        <begin position="64"/>
        <end position="210"/>
    </location>
</feature>
<dbReference type="STRING" id="1423758.FC41_GL000745"/>
<dbReference type="Proteomes" id="UP000009320">
    <property type="component" value="Unassembled WGS sequence"/>
</dbReference>
<reference evidence="2 3" key="1">
    <citation type="submission" date="2012-06" db="EMBL/GenBank/DDBJ databases">
        <title>Draft Genome Sequence of Lactobacillus hominis Strain CRBIP 24.179T, isolated from human intestine.</title>
        <authorList>
            <person name="Cousin S."/>
            <person name="Ma L."/>
            <person name="Bizet C."/>
            <person name="Loux V."/>
            <person name="Bouchier C."/>
            <person name="Clermont D."/>
            <person name="Creno S."/>
        </authorList>
    </citation>
    <scope>NUCLEOTIDE SEQUENCE [LARGE SCALE GENOMIC DNA]</scope>
    <source>
        <strain evidence="3">CRBIP 24.179T</strain>
    </source>
</reference>
<comment type="caution">
    <text evidence="2">The sequence shown here is derived from an EMBL/GenBank/DDBJ whole genome shotgun (WGS) entry which is preliminary data.</text>
</comment>
<dbReference type="InterPro" id="IPR021176">
    <property type="entry name" value="Competence-induced_CoiA"/>
</dbReference>
<dbReference type="AlphaFoldDB" id="I7L9V0"/>
<dbReference type="EMBL" id="CAKE01000007">
    <property type="protein sequence ID" value="CCI81699.1"/>
    <property type="molecule type" value="Genomic_DNA"/>
</dbReference>
<dbReference type="PIRSF" id="PIRSF007487">
    <property type="entry name" value="Competence-induced_CoiA_bac"/>
    <property type="match status" value="1"/>
</dbReference>
<evidence type="ECO:0000313" key="2">
    <source>
        <dbReference type="EMBL" id="CCI81699.1"/>
    </source>
</evidence>
<dbReference type="eggNOG" id="COG4469">
    <property type="taxonomic scope" value="Bacteria"/>
</dbReference>
<gene>
    <name evidence="2" type="ORF">BN55_09865</name>
</gene>
<dbReference type="RefSeq" id="WP_008470556.1">
    <property type="nucleotide sequence ID" value="NZ_AYZP01000017.1"/>
</dbReference>
<dbReference type="InterPro" id="IPR010330">
    <property type="entry name" value="CoiA_nuc"/>
</dbReference>
<keyword evidence="3" id="KW-1185">Reference proteome</keyword>